<gene>
    <name evidence="1" type="ORF">A3A34_02500</name>
</gene>
<dbReference type="STRING" id="1798507.A3A34_02500"/>
<dbReference type="InterPro" id="IPR016035">
    <property type="entry name" value="Acyl_Trfase/lysoPLipase"/>
</dbReference>
<proteinExistence type="predicted"/>
<accession>A0A1F6EIH0</accession>
<reference evidence="1 2" key="1">
    <citation type="journal article" date="2016" name="Nat. Commun.">
        <title>Thousands of microbial genomes shed light on interconnected biogeochemical processes in an aquifer system.</title>
        <authorList>
            <person name="Anantharaman K."/>
            <person name="Brown C.T."/>
            <person name="Hug L.A."/>
            <person name="Sharon I."/>
            <person name="Castelle C.J."/>
            <person name="Probst A.J."/>
            <person name="Thomas B.C."/>
            <person name="Singh A."/>
            <person name="Wilkins M.J."/>
            <person name="Karaoz U."/>
            <person name="Brodie E.L."/>
            <person name="Williams K.H."/>
            <person name="Hubbard S.S."/>
            <person name="Banfield J.F."/>
        </authorList>
    </citation>
    <scope>NUCLEOTIDE SEQUENCE [LARGE SCALE GENOMIC DNA]</scope>
</reference>
<evidence type="ECO:0000313" key="1">
    <source>
        <dbReference type="EMBL" id="OGG73445.1"/>
    </source>
</evidence>
<dbReference type="EMBL" id="MFLU01000019">
    <property type="protein sequence ID" value="OGG73445.1"/>
    <property type="molecule type" value="Genomic_DNA"/>
</dbReference>
<evidence type="ECO:0000313" key="2">
    <source>
        <dbReference type="Proteomes" id="UP000178587"/>
    </source>
</evidence>
<name>A0A1F6EIH0_9BACT</name>
<sequence>MEIVENVLVVGDKQMVADLFHPVVMGHGGLPRLRTVIAPGGAKSGHTMGMRLCAFQEMGIHASRFDAGLATSAGSYNMVGYCAEQTHLISTMYQELSWLNPKVFLSALRGDHLGLLYLEKNLREMLDVETFKKCHMDLTIGLSDLKANLFLHKAKEADDIFDLMYASSALFPIVPGRVIKGVYSIDGGFTRRSLMAHWMRHILREISQEQEMDVLFLANRPHPSHRNWLTDWFEEYVLWGVMYLALARYPELLRGARSIDLKMRKAAEVFGRKHPRIRMCALYPMPDENIYPNEWRRYILQHRGERTRQRTEKFLKALKPIREI</sequence>
<comment type="caution">
    <text evidence="1">The sequence shown here is derived from an EMBL/GenBank/DDBJ whole genome shotgun (WGS) entry which is preliminary data.</text>
</comment>
<dbReference type="AlphaFoldDB" id="A0A1F6EIH0"/>
<protein>
    <recommendedName>
        <fullName evidence="3">PNPLA domain-containing protein</fullName>
    </recommendedName>
</protein>
<dbReference type="Proteomes" id="UP000178587">
    <property type="component" value="Unassembled WGS sequence"/>
</dbReference>
<organism evidence="1 2">
    <name type="scientific">Candidatus Kaiserbacteria bacterium RIFCSPLOWO2_01_FULL_50_24</name>
    <dbReference type="NCBI Taxonomy" id="1798507"/>
    <lineage>
        <taxon>Bacteria</taxon>
        <taxon>Candidatus Kaiseribacteriota</taxon>
    </lineage>
</organism>
<evidence type="ECO:0008006" key="3">
    <source>
        <dbReference type="Google" id="ProtNLM"/>
    </source>
</evidence>
<dbReference type="SUPFAM" id="SSF52151">
    <property type="entry name" value="FabD/lysophospholipase-like"/>
    <property type="match status" value="1"/>
</dbReference>